<dbReference type="Gene3D" id="3.40.50.300">
    <property type="entry name" value="P-loop containing nucleotide triphosphate hydrolases"/>
    <property type="match status" value="1"/>
</dbReference>
<keyword evidence="4" id="KW-1185">Reference proteome</keyword>
<protein>
    <recommendedName>
        <fullName evidence="5">Helicase-associated domain-containing protein</fullName>
    </recommendedName>
</protein>
<evidence type="ECO:0000256" key="2">
    <source>
        <dbReference type="ARBA" id="ARBA00022806"/>
    </source>
</evidence>
<reference evidence="3 4" key="1">
    <citation type="submission" date="2024-02" db="EMBL/GenBank/DDBJ databases">
        <authorList>
            <person name="Chen Y."/>
            <person name="Shah S."/>
            <person name="Dougan E. K."/>
            <person name="Thang M."/>
            <person name="Chan C."/>
        </authorList>
    </citation>
    <scope>NUCLEOTIDE SEQUENCE [LARGE SCALE GENOMIC DNA]</scope>
</reference>
<gene>
    <name evidence="3" type="ORF">CCMP2556_LOCUS12101</name>
</gene>
<comment type="caution">
    <text evidence="3">The sequence shown here is derived from an EMBL/GenBank/DDBJ whole genome shotgun (WGS) entry which is preliminary data.</text>
</comment>
<dbReference type="SUPFAM" id="SSF52540">
    <property type="entry name" value="P-loop containing nucleoside triphosphate hydrolases"/>
    <property type="match status" value="1"/>
</dbReference>
<evidence type="ECO:0000313" key="4">
    <source>
        <dbReference type="Proteomes" id="UP001642484"/>
    </source>
</evidence>
<name>A0ABP0JMG7_9DINO</name>
<sequence length="233" mass="26141">MDRFEKGGRVEVNPQLFDTCVSVVEVRYVLDFGIVRKMVFDEERAMQSLCNTWSSQATCRQRRGRCGRLQEGVIIYLFPRSHYERLQPYASPEVLGVPLESIYLKSRVLLHHLGTPEQLLGQLIDSPPQQRIETAAQNLRDLGALKGEQVASLGRIAVFMPTTIQLTKLIVLSWALGIPADGIVIAAALSTQDVFKMAAPANCRNLEDFPAHLSHNYITRARFDAGQFSEPIM</sequence>
<keyword evidence="1" id="KW-0378">Hydrolase</keyword>
<proteinExistence type="predicted"/>
<dbReference type="InterPro" id="IPR027417">
    <property type="entry name" value="P-loop_NTPase"/>
</dbReference>
<dbReference type="PANTHER" id="PTHR18934:SF221">
    <property type="entry name" value="ATP-DEPENDENT RNA HELICASE DHX34-RELATED"/>
    <property type="match status" value="1"/>
</dbReference>
<dbReference type="PANTHER" id="PTHR18934">
    <property type="entry name" value="ATP-DEPENDENT RNA HELICASE"/>
    <property type="match status" value="1"/>
</dbReference>
<evidence type="ECO:0000313" key="3">
    <source>
        <dbReference type="EMBL" id="CAK9015441.1"/>
    </source>
</evidence>
<keyword evidence="2" id="KW-0547">Nucleotide-binding</keyword>
<dbReference type="EMBL" id="CAXAMN010005803">
    <property type="protein sequence ID" value="CAK9015441.1"/>
    <property type="molecule type" value="Genomic_DNA"/>
</dbReference>
<accession>A0ABP0JMG7</accession>
<keyword evidence="2" id="KW-0067">ATP-binding</keyword>
<dbReference type="Gene3D" id="1.20.120.1080">
    <property type="match status" value="1"/>
</dbReference>
<evidence type="ECO:0000256" key="1">
    <source>
        <dbReference type="ARBA" id="ARBA00022801"/>
    </source>
</evidence>
<organism evidence="3 4">
    <name type="scientific">Durusdinium trenchii</name>
    <dbReference type="NCBI Taxonomy" id="1381693"/>
    <lineage>
        <taxon>Eukaryota</taxon>
        <taxon>Sar</taxon>
        <taxon>Alveolata</taxon>
        <taxon>Dinophyceae</taxon>
        <taxon>Suessiales</taxon>
        <taxon>Symbiodiniaceae</taxon>
        <taxon>Durusdinium</taxon>
    </lineage>
</organism>
<dbReference type="Proteomes" id="UP001642484">
    <property type="component" value="Unassembled WGS sequence"/>
</dbReference>
<keyword evidence="2" id="KW-0347">Helicase</keyword>
<evidence type="ECO:0008006" key="5">
    <source>
        <dbReference type="Google" id="ProtNLM"/>
    </source>
</evidence>